<keyword evidence="4" id="KW-1185">Reference proteome</keyword>
<proteinExistence type="predicted"/>
<dbReference type="PROSITE" id="PS51257">
    <property type="entry name" value="PROKAR_LIPOPROTEIN"/>
    <property type="match status" value="1"/>
</dbReference>
<sequence>MSPALRFSGLAFMLALTAGSVAACADKEATVPPNAGSSQGGADEGVTFAKCMRDEGVDIPDPAPGSPVLLPAQGPGEEGSASAKKMAAALEKCRQYMPNGGKADKPDPEYTEQLRAFAKCMRENGAPDFPDPDPETGRLNSPGKGLTVDENMGKIMEKCKLPDGAAVPPVIGSAK</sequence>
<dbReference type="Proteomes" id="UP000245697">
    <property type="component" value="Unassembled WGS sequence"/>
</dbReference>
<evidence type="ECO:0000256" key="2">
    <source>
        <dbReference type="SAM" id="SignalP"/>
    </source>
</evidence>
<evidence type="ECO:0000256" key="1">
    <source>
        <dbReference type="SAM" id="MobiDB-lite"/>
    </source>
</evidence>
<keyword evidence="2" id="KW-0732">Signal</keyword>
<dbReference type="RefSeq" id="WP_146246398.1">
    <property type="nucleotide sequence ID" value="NZ_BONA01000053.1"/>
</dbReference>
<evidence type="ECO:0000313" key="3">
    <source>
        <dbReference type="EMBL" id="PWK46291.1"/>
    </source>
</evidence>
<name>A0A316FBM9_9ACTN</name>
<evidence type="ECO:0008006" key="5">
    <source>
        <dbReference type="Google" id="ProtNLM"/>
    </source>
</evidence>
<dbReference type="AlphaFoldDB" id="A0A316FBM9"/>
<dbReference type="OrthoDB" id="7949713at2"/>
<dbReference type="EMBL" id="QGGR01000010">
    <property type="protein sequence ID" value="PWK46291.1"/>
    <property type="molecule type" value="Genomic_DNA"/>
</dbReference>
<gene>
    <name evidence="3" type="ORF">BC793_110285</name>
</gene>
<protein>
    <recommendedName>
        <fullName evidence="5">PT repeat-containing protein</fullName>
    </recommendedName>
</protein>
<feature type="chain" id="PRO_5038676873" description="PT repeat-containing protein" evidence="2">
    <location>
        <begin position="23"/>
        <end position="175"/>
    </location>
</feature>
<comment type="caution">
    <text evidence="3">The sequence shown here is derived from an EMBL/GenBank/DDBJ whole genome shotgun (WGS) entry which is preliminary data.</text>
</comment>
<accession>A0A316FBM9</accession>
<organism evidence="3 4">
    <name type="scientific">Actinoplanes xinjiangensis</name>
    <dbReference type="NCBI Taxonomy" id="512350"/>
    <lineage>
        <taxon>Bacteria</taxon>
        <taxon>Bacillati</taxon>
        <taxon>Actinomycetota</taxon>
        <taxon>Actinomycetes</taxon>
        <taxon>Micromonosporales</taxon>
        <taxon>Micromonosporaceae</taxon>
        <taxon>Actinoplanes</taxon>
    </lineage>
</organism>
<feature type="region of interest" description="Disordered" evidence="1">
    <location>
        <begin position="55"/>
        <end position="85"/>
    </location>
</feature>
<reference evidence="3 4" key="1">
    <citation type="submission" date="2018-05" db="EMBL/GenBank/DDBJ databases">
        <title>Genomic Encyclopedia of Archaeal and Bacterial Type Strains, Phase II (KMG-II): from individual species to whole genera.</title>
        <authorList>
            <person name="Goeker M."/>
        </authorList>
    </citation>
    <scope>NUCLEOTIDE SEQUENCE [LARGE SCALE GENOMIC DNA]</scope>
    <source>
        <strain evidence="3 4">DSM 45184</strain>
    </source>
</reference>
<feature type="region of interest" description="Disordered" evidence="1">
    <location>
        <begin position="122"/>
        <end position="146"/>
    </location>
</feature>
<feature type="signal peptide" evidence="2">
    <location>
        <begin position="1"/>
        <end position="22"/>
    </location>
</feature>
<evidence type="ECO:0000313" key="4">
    <source>
        <dbReference type="Proteomes" id="UP000245697"/>
    </source>
</evidence>